<dbReference type="AlphaFoldDB" id="A0AAD4SL51"/>
<feature type="domain" description="Glycosyltransferase subfamily 4-like N-terminal" evidence="2">
    <location>
        <begin position="95"/>
        <end position="271"/>
    </location>
</feature>
<dbReference type="CDD" id="cd03801">
    <property type="entry name" value="GT4_PimA-like"/>
    <property type="match status" value="1"/>
</dbReference>
<keyword evidence="1" id="KW-0812">Transmembrane</keyword>
<dbReference type="Pfam" id="PF13439">
    <property type="entry name" value="Glyco_transf_4"/>
    <property type="match status" value="1"/>
</dbReference>
<dbReference type="SUPFAM" id="SSF53756">
    <property type="entry name" value="UDP-Glycosyltransferase/glycogen phosphorylase"/>
    <property type="match status" value="1"/>
</dbReference>
<feature type="transmembrane region" description="Helical" evidence="1">
    <location>
        <begin position="12"/>
        <end position="33"/>
    </location>
</feature>
<dbReference type="Pfam" id="PF13692">
    <property type="entry name" value="Glyco_trans_1_4"/>
    <property type="match status" value="1"/>
</dbReference>
<reference evidence="3" key="1">
    <citation type="submission" date="2022-04" db="EMBL/GenBank/DDBJ databases">
        <title>A functionally conserved STORR gene fusion in Papaver species that diverged 16.8 million years ago.</title>
        <authorList>
            <person name="Catania T."/>
        </authorList>
    </citation>
    <scope>NUCLEOTIDE SEQUENCE</scope>
    <source>
        <strain evidence="3">S-188037</strain>
    </source>
</reference>
<accession>A0AAD4SL51</accession>
<evidence type="ECO:0000313" key="3">
    <source>
        <dbReference type="EMBL" id="KAI3912543.1"/>
    </source>
</evidence>
<dbReference type="Proteomes" id="UP001202328">
    <property type="component" value="Unassembled WGS sequence"/>
</dbReference>
<dbReference type="InterPro" id="IPR028098">
    <property type="entry name" value="Glyco_trans_4-like_N"/>
</dbReference>
<evidence type="ECO:0000259" key="2">
    <source>
        <dbReference type="Pfam" id="PF13439"/>
    </source>
</evidence>
<gene>
    <name evidence="3" type="ORF">MKW98_021005</name>
</gene>
<evidence type="ECO:0000256" key="1">
    <source>
        <dbReference type="SAM" id="Phobius"/>
    </source>
</evidence>
<protein>
    <recommendedName>
        <fullName evidence="2">Glycosyltransferase subfamily 4-like N-terminal domain-containing protein</fullName>
    </recommendedName>
</protein>
<proteinExistence type="predicted"/>
<keyword evidence="1" id="KW-0472">Membrane</keyword>
<sequence length="495" mass="55463">MEKDQSATVFSFRSFCCILVIVSSVSSISFFYWSQYYYSTRSPSFSLPLYDQDTLINLLTYTSAWNHLTFSSDPPKKLLKIALFVKKWPQRNLAGGLERHALTLHLALAKRGHELHIFTTTTTNSSLNDTNTNMNFHLSKPTSGGYLDQALVWNQFQIQNSTGKPFDVIHTESVGLMHTRAKNVNNLAVSWHGIAYETIHSDIIQEMVRSPEEQRSHTLTERSIKVVDEMKFFPRYSHHVATSDHCGDVLRRIYMIPDGRVHVILNGVDEQVFKPNPVKGKAFRHKVGIPESETTLVLGMAGRLVKDKGHPIMFEALSQIFSEQDDAFRKRVYVIVAGDGPWGARYKELGSNLLVLGPLKQSELATFYNAIDVFVNPTLRAQGLDHTLLEATMSGKPVMATRFASITGSVIVGPEMGYTFSPTVSSLKDALLNVIGDGRKILEKKGEVARQRALKLFTATKMATAYERLFLCISNSSSSEDGDYCKYKPPPHISG</sequence>
<dbReference type="PANTHER" id="PTHR46686:SF4">
    <property type="entry name" value="GLYCOSYLTRANSFERASE FAMILY 4 PROTEIN"/>
    <property type="match status" value="1"/>
</dbReference>
<evidence type="ECO:0000313" key="4">
    <source>
        <dbReference type="Proteomes" id="UP001202328"/>
    </source>
</evidence>
<name>A0AAD4SL51_9MAGN</name>
<comment type="caution">
    <text evidence="3">The sequence shown here is derived from an EMBL/GenBank/DDBJ whole genome shotgun (WGS) entry which is preliminary data.</text>
</comment>
<dbReference type="EMBL" id="JAJJMB010009728">
    <property type="protein sequence ID" value="KAI3912543.1"/>
    <property type="molecule type" value="Genomic_DNA"/>
</dbReference>
<dbReference type="Gene3D" id="3.40.50.2000">
    <property type="entry name" value="Glycogen Phosphorylase B"/>
    <property type="match status" value="2"/>
</dbReference>
<dbReference type="PANTHER" id="PTHR46686">
    <property type="entry name" value="GLYCOSYLTRANSFERASE"/>
    <property type="match status" value="1"/>
</dbReference>
<keyword evidence="4" id="KW-1185">Reference proteome</keyword>
<organism evidence="3 4">
    <name type="scientific">Papaver atlanticum</name>
    <dbReference type="NCBI Taxonomy" id="357466"/>
    <lineage>
        <taxon>Eukaryota</taxon>
        <taxon>Viridiplantae</taxon>
        <taxon>Streptophyta</taxon>
        <taxon>Embryophyta</taxon>
        <taxon>Tracheophyta</taxon>
        <taxon>Spermatophyta</taxon>
        <taxon>Magnoliopsida</taxon>
        <taxon>Ranunculales</taxon>
        <taxon>Papaveraceae</taxon>
        <taxon>Papaveroideae</taxon>
        <taxon>Papaver</taxon>
    </lineage>
</organism>
<keyword evidence="1" id="KW-1133">Transmembrane helix</keyword>